<keyword evidence="3" id="KW-1185">Reference proteome</keyword>
<organism evidence="2 3">
    <name type="scientific">Parvularcula maris</name>
    <dbReference type="NCBI Taxonomy" id="2965077"/>
    <lineage>
        <taxon>Bacteria</taxon>
        <taxon>Pseudomonadati</taxon>
        <taxon>Pseudomonadota</taxon>
        <taxon>Alphaproteobacteria</taxon>
        <taxon>Parvularculales</taxon>
        <taxon>Parvularculaceae</taxon>
        <taxon>Parvularcula</taxon>
    </lineage>
</organism>
<evidence type="ECO:0000256" key="1">
    <source>
        <dbReference type="SAM" id="Coils"/>
    </source>
</evidence>
<dbReference type="Proteomes" id="UP001142610">
    <property type="component" value="Unassembled WGS sequence"/>
</dbReference>
<gene>
    <name evidence="2" type="ORF">NOG11_00055</name>
</gene>
<sequence>MEPVSLVLGSFLSALFAMPCQGGMDRAMARLKRGELDPNHNILRAASYARWNASLHLLQAHWDECIEWARAQDRYGVVNTGRWEEGLAVRKQLNRRMSRVHDKDMAEAMGLGDGQYKEVQTAMRDLLAAEKSEKADPREALTIAALDELSSWAGWDQVPPPLKRAFKAETNGFADAFRASIGELQATNEARWKAFQKIHAALTREEILANTEHGVEQNEKILAELGELRSVLEGKINELQANEQLVNTFLARILDRHVPKTLWADEFDSIVARWRSASHELVAPRNQAAEFEQERRRAKEALDGGQLEEAENILATLRAERRARREEEKAQQLFEQQQREARWREEQQADAELLKEQAEIVAVTEPMRGAALLEEAARELPDAPSELWADWLEQSGDLAGREGEIYAVPGALEKKVDLLSEVAGWRGAGSEWARLKNKLGNALLVIGERGHNDSLVRAVKAYDEALLERTRERTPLDWATIKNNLGSVLSIMAARGNDDALPRAIKAFGEVLLERTRDRDPFNWAATKSNLGNSLSILGERGDSDALCQAIEAYEDALVVWTRDEAPLRWATAKHNMGSVFRVLGERGDENALQRAVRAYEEVLLERTRDKVPLQWAKTKSNLGNALRFIGERGDNEALRASLVCHDEALEELTAERAQALHDMATRNRAKTLALIKERGL</sequence>
<dbReference type="InterPro" id="IPR011990">
    <property type="entry name" value="TPR-like_helical_dom_sf"/>
</dbReference>
<comment type="caution">
    <text evidence="2">The sequence shown here is derived from an EMBL/GenBank/DDBJ whole genome shotgun (WGS) entry which is preliminary data.</text>
</comment>
<dbReference type="EMBL" id="JANIBC010000001">
    <property type="protein sequence ID" value="MCQ8183770.1"/>
    <property type="molecule type" value="Genomic_DNA"/>
</dbReference>
<protein>
    <recommendedName>
        <fullName evidence="4">Tetratricopeptide repeat protein</fullName>
    </recommendedName>
</protein>
<dbReference type="Gene3D" id="1.25.40.10">
    <property type="entry name" value="Tetratricopeptide repeat domain"/>
    <property type="match status" value="1"/>
</dbReference>
<accession>A0A9X2L665</accession>
<dbReference type="AlphaFoldDB" id="A0A9X2L665"/>
<evidence type="ECO:0000313" key="3">
    <source>
        <dbReference type="Proteomes" id="UP001142610"/>
    </source>
</evidence>
<dbReference type="SUPFAM" id="SSF48452">
    <property type="entry name" value="TPR-like"/>
    <property type="match status" value="1"/>
</dbReference>
<feature type="coiled-coil region" evidence="1">
    <location>
        <begin position="288"/>
        <end position="340"/>
    </location>
</feature>
<keyword evidence="1" id="KW-0175">Coiled coil</keyword>
<evidence type="ECO:0000313" key="2">
    <source>
        <dbReference type="EMBL" id="MCQ8183770.1"/>
    </source>
</evidence>
<name>A0A9X2L665_9PROT</name>
<evidence type="ECO:0008006" key="4">
    <source>
        <dbReference type="Google" id="ProtNLM"/>
    </source>
</evidence>
<proteinExistence type="predicted"/>
<reference evidence="2" key="1">
    <citation type="submission" date="2022-07" db="EMBL/GenBank/DDBJ databases">
        <title>Parvularcula maris sp. nov., an algicidal bacterium isolated from seawater.</title>
        <authorList>
            <person name="Li F."/>
        </authorList>
    </citation>
    <scope>NUCLEOTIDE SEQUENCE</scope>
    <source>
        <strain evidence="2">BGMRC 0090</strain>
    </source>
</reference>